<dbReference type="AlphaFoldDB" id="A0AAE1CYJ3"/>
<keyword evidence="2" id="KW-1185">Reference proteome</keyword>
<name>A0AAE1CYJ3_9GAST</name>
<comment type="caution">
    <text evidence="1">The sequence shown here is derived from an EMBL/GenBank/DDBJ whole genome shotgun (WGS) entry which is preliminary data.</text>
</comment>
<sequence>MADGGSGSVLDCYKTRARWLIRRSPYISNSNPYPDTSFMLAVLRAIRHFKPTKSGTTVKFLLKPASKRYLSLLRALLTSSNSALADQLNGAHVEQQAPLVFSIACKHYELQSNYRD</sequence>
<dbReference type="Proteomes" id="UP001283361">
    <property type="component" value="Unassembled WGS sequence"/>
</dbReference>
<protein>
    <submittedName>
        <fullName evidence="1">Uncharacterized protein</fullName>
    </submittedName>
</protein>
<organism evidence="1 2">
    <name type="scientific">Elysia crispata</name>
    <name type="common">lettuce slug</name>
    <dbReference type="NCBI Taxonomy" id="231223"/>
    <lineage>
        <taxon>Eukaryota</taxon>
        <taxon>Metazoa</taxon>
        <taxon>Spiralia</taxon>
        <taxon>Lophotrochozoa</taxon>
        <taxon>Mollusca</taxon>
        <taxon>Gastropoda</taxon>
        <taxon>Heterobranchia</taxon>
        <taxon>Euthyneura</taxon>
        <taxon>Panpulmonata</taxon>
        <taxon>Sacoglossa</taxon>
        <taxon>Placobranchoidea</taxon>
        <taxon>Plakobranchidae</taxon>
        <taxon>Elysia</taxon>
    </lineage>
</organism>
<proteinExistence type="predicted"/>
<evidence type="ECO:0000313" key="1">
    <source>
        <dbReference type="EMBL" id="KAK3743818.1"/>
    </source>
</evidence>
<evidence type="ECO:0000313" key="2">
    <source>
        <dbReference type="Proteomes" id="UP001283361"/>
    </source>
</evidence>
<gene>
    <name evidence="1" type="ORF">RRG08_043549</name>
</gene>
<accession>A0AAE1CYJ3</accession>
<dbReference type="EMBL" id="JAWDGP010006298">
    <property type="protein sequence ID" value="KAK3743818.1"/>
    <property type="molecule type" value="Genomic_DNA"/>
</dbReference>
<reference evidence="1" key="1">
    <citation type="journal article" date="2023" name="G3 (Bethesda)">
        <title>A reference genome for the long-term kleptoplast-retaining sea slug Elysia crispata morphotype clarki.</title>
        <authorList>
            <person name="Eastman K.E."/>
            <person name="Pendleton A.L."/>
            <person name="Shaikh M.A."/>
            <person name="Suttiyut T."/>
            <person name="Ogas R."/>
            <person name="Tomko P."/>
            <person name="Gavelis G."/>
            <person name="Widhalm J.R."/>
            <person name="Wisecaver J.H."/>
        </authorList>
    </citation>
    <scope>NUCLEOTIDE SEQUENCE</scope>
    <source>
        <strain evidence="1">ECLA1</strain>
    </source>
</reference>